<proteinExistence type="predicted"/>
<accession>A0A9X2PFA4</accession>
<dbReference type="EMBL" id="JANTHZ010000008">
    <property type="protein sequence ID" value="MCS0496870.1"/>
    <property type="molecule type" value="Genomic_DNA"/>
</dbReference>
<evidence type="ECO:0000313" key="1">
    <source>
        <dbReference type="EMBL" id="MCS0496870.1"/>
    </source>
</evidence>
<organism evidence="1 2">
    <name type="scientific">Ancylobacter mangrovi</name>
    <dbReference type="NCBI Taxonomy" id="2972472"/>
    <lineage>
        <taxon>Bacteria</taxon>
        <taxon>Pseudomonadati</taxon>
        <taxon>Pseudomonadota</taxon>
        <taxon>Alphaproteobacteria</taxon>
        <taxon>Hyphomicrobiales</taxon>
        <taxon>Xanthobacteraceae</taxon>
        <taxon>Ancylobacter</taxon>
    </lineage>
</organism>
<comment type="caution">
    <text evidence="1">The sequence shown here is derived from an EMBL/GenBank/DDBJ whole genome shotgun (WGS) entry which is preliminary data.</text>
</comment>
<evidence type="ECO:0000313" key="2">
    <source>
        <dbReference type="Proteomes" id="UP001151088"/>
    </source>
</evidence>
<protein>
    <submittedName>
        <fullName evidence="1">Uncharacterized protein</fullName>
    </submittedName>
</protein>
<keyword evidence="2" id="KW-1185">Reference proteome</keyword>
<gene>
    <name evidence="1" type="ORF">NVS89_17360</name>
</gene>
<dbReference type="RefSeq" id="WP_258734029.1">
    <property type="nucleotide sequence ID" value="NZ_JANTHZ010000008.1"/>
</dbReference>
<reference evidence="1" key="1">
    <citation type="submission" date="2022-08" db="EMBL/GenBank/DDBJ databases">
        <authorList>
            <person name="Li F."/>
        </authorList>
    </citation>
    <scope>NUCLEOTIDE SEQUENCE</scope>
    <source>
        <strain evidence="1">MQZ15Z-1</strain>
    </source>
</reference>
<dbReference type="AlphaFoldDB" id="A0A9X2PFA4"/>
<name>A0A9X2PFA4_9HYPH</name>
<dbReference type="Proteomes" id="UP001151088">
    <property type="component" value="Unassembled WGS sequence"/>
</dbReference>
<sequence>MTAQTEKLMPLKEAAERVGARYWQLQRAAKRSCFPTYTPYNSRRLVKLSEVLAYIESCRHGGLDER</sequence>